<dbReference type="EMBL" id="CM007902">
    <property type="protein sequence ID" value="OTG01059.1"/>
    <property type="molecule type" value="Genomic_DNA"/>
</dbReference>
<reference evidence="5" key="2">
    <citation type="submission" date="2017-02" db="EMBL/GenBank/DDBJ databases">
        <title>Sunflower complete genome.</title>
        <authorList>
            <person name="Langlade N."/>
            <person name="Munos S."/>
        </authorList>
    </citation>
    <scope>NUCLEOTIDE SEQUENCE [LARGE SCALE GENOMIC DNA]</scope>
    <source>
        <tissue evidence="5">Leaves</tissue>
    </source>
</reference>
<dbReference type="GO" id="GO:0016829">
    <property type="term" value="F:lyase activity"/>
    <property type="evidence" value="ECO:0007669"/>
    <property type="project" value="UniProtKB-KW"/>
</dbReference>
<name>A0A251SR48_HELAN</name>
<dbReference type="GO" id="GO:0005737">
    <property type="term" value="C:cytoplasm"/>
    <property type="evidence" value="ECO:0000318"/>
    <property type="project" value="GO_Central"/>
</dbReference>
<dbReference type="AlphaFoldDB" id="A0A251SR48"/>
<dbReference type="InterPro" id="IPR023393">
    <property type="entry name" value="START-like_dom_sf"/>
</dbReference>
<keyword evidence="2" id="KW-0017">Alkaloid metabolism</keyword>
<protein>
    <submittedName>
        <fullName evidence="4">(S)-norcoclaurine synthase</fullName>
        <ecNumber evidence="4">4.2.1.78</ecNumber>
    </submittedName>
    <submittedName>
        <fullName evidence="5">Putative START-like domain-containing protein</fullName>
    </submittedName>
</protein>
<dbReference type="GO" id="GO:0005634">
    <property type="term" value="C:nucleus"/>
    <property type="evidence" value="ECO:0000318"/>
    <property type="project" value="GO_Central"/>
</dbReference>
<keyword evidence="4" id="KW-0456">Lyase</keyword>
<evidence type="ECO:0000256" key="2">
    <source>
        <dbReference type="ARBA" id="ARBA00022589"/>
    </source>
</evidence>
<proteinExistence type="inferred from homology"/>
<dbReference type="OrthoDB" id="1879545at2759"/>
<sequence length="153" mass="17299">MHVTLSEELELKVPTSKAWALFSTKKYKNALIEEKFFEASEFVEGDGGTGTLEKVTVKGSEFAYYKYTLVDNMNKVKEVKLVEGGLLDHGFNYYKSKEEIKENPNDETGSSCIFKLTRDYEVKDEFATNTSIVTNVSLAVIGNVMNKHLFKSN</sequence>
<dbReference type="InParanoid" id="A0A251SR48"/>
<evidence type="ECO:0000256" key="1">
    <source>
        <dbReference type="ARBA" id="ARBA00009744"/>
    </source>
</evidence>
<dbReference type="GO" id="GO:0009738">
    <property type="term" value="P:abscisic acid-activated signaling pathway"/>
    <property type="evidence" value="ECO:0000318"/>
    <property type="project" value="GO_Central"/>
</dbReference>
<gene>
    <name evidence="5" type="ORF">HannXRQ_Chr13g0397901</name>
    <name evidence="4" type="ORF">HanXRQr2_Chr13g0581741</name>
</gene>
<organism evidence="5 6">
    <name type="scientific">Helianthus annuus</name>
    <name type="common">Common sunflower</name>
    <dbReference type="NCBI Taxonomy" id="4232"/>
    <lineage>
        <taxon>Eukaryota</taxon>
        <taxon>Viridiplantae</taxon>
        <taxon>Streptophyta</taxon>
        <taxon>Embryophyta</taxon>
        <taxon>Tracheophyta</taxon>
        <taxon>Spermatophyta</taxon>
        <taxon>Magnoliopsida</taxon>
        <taxon>eudicotyledons</taxon>
        <taxon>Gunneridae</taxon>
        <taxon>Pentapetalae</taxon>
        <taxon>asterids</taxon>
        <taxon>campanulids</taxon>
        <taxon>Asterales</taxon>
        <taxon>Asteraceae</taxon>
        <taxon>Asteroideae</taxon>
        <taxon>Heliantheae alliance</taxon>
        <taxon>Heliantheae</taxon>
        <taxon>Helianthus</taxon>
    </lineage>
</organism>
<dbReference type="OMA" id="KGSICHE"/>
<dbReference type="GO" id="GO:0006952">
    <property type="term" value="P:defense response"/>
    <property type="evidence" value="ECO:0007669"/>
    <property type="project" value="InterPro"/>
</dbReference>
<dbReference type="GO" id="GO:0004864">
    <property type="term" value="F:protein phosphatase inhibitor activity"/>
    <property type="evidence" value="ECO:0000318"/>
    <property type="project" value="GO_Central"/>
</dbReference>
<dbReference type="PANTHER" id="PTHR31213:SF19">
    <property type="entry name" value="BET V I_MAJOR LATEX PROTEIN DOMAIN-CONTAINING PROTEIN"/>
    <property type="match status" value="1"/>
</dbReference>
<reference evidence="4 6" key="1">
    <citation type="journal article" date="2017" name="Nature">
        <title>The sunflower genome provides insights into oil metabolism, flowering and Asterid evolution.</title>
        <authorList>
            <person name="Badouin H."/>
            <person name="Gouzy J."/>
            <person name="Grassa C.J."/>
            <person name="Murat F."/>
            <person name="Staton S.E."/>
            <person name="Cottret L."/>
            <person name="Lelandais-Briere C."/>
            <person name="Owens G.L."/>
            <person name="Carrere S."/>
            <person name="Mayjonade B."/>
            <person name="Legrand L."/>
            <person name="Gill N."/>
            <person name="Kane N.C."/>
            <person name="Bowers J.E."/>
            <person name="Hubner S."/>
            <person name="Bellec A."/>
            <person name="Berard A."/>
            <person name="Berges H."/>
            <person name="Blanchet N."/>
            <person name="Boniface M.C."/>
            <person name="Brunel D."/>
            <person name="Catrice O."/>
            <person name="Chaidir N."/>
            <person name="Claudel C."/>
            <person name="Donnadieu C."/>
            <person name="Faraut T."/>
            <person name="Fievet G."/>
            <person name="Helmstetter N."/>
            <person name="King M."/>
            <person name="Knapp S.J."/>
            <person name="Lai Z."/>
            <person name="Le Paslier M.C."/>
            <person name="Lippi Y."/>
            <person name="Lorenzon L."/>
            <person name="Mandel J.R."/>
            <person name="Marage G."/>
            <person name="Marchand G."/>
            <person name="Marquand E."/>
            <person name="Bret-Mestries E."/>
            <person name="Morien E."/>
            <person name="Nambeesan S."/>
            <person name="Nguyen T."/>
            <person name="Pegot-Espagnet P."/>
            <person name="Pouilly N."/>
            <person name="Raftis F."/>
            <person name="Sallet E."/>
            <person name="Schiex T."/>
            <person name="Thomas J."/>
            <person name="Vandecasteele C."/>
            <person name="Vares D."/>
            <person name="Vear F."/>
            <person name="Vautrin S."/>
            <person name="Crespi M."/>
            <person name="Mangin B."/>
            <person name="Burke J.M."/>
            <person name="Salse J."/>
            <person name="Munos S."/>
            <person name="Vincourt P."/>
            <person name="Rieseberg L.H."/>
            <person name="Langlade N.B."/>
        </authorList>
    </citation>
    <scope>NUCLEOTIDE SEQUENCE [LARGE SCALE GENOMIC DNA]</scope>
    <source>
        <strain evidence="6">cv. SF193</strain>
        <tissue evidence="4">Leaves</tissue>
    </source>
</reference>
<dbReference type="InterPro" id="IPR000916">
    <property type="entry name" value="Bet_v_I/MLP"/>
</dbReference>
<dbReference type="Gene3D" id="3.30.530.20">
    <property type="match status" value="1"/>
</dbReference>
<comment type="similarity">
    <text evidence="1">Belongs to the BetVI family.</text>
</comment>
<keyword evidence="6" id="KW-1185">Reference proteome</keyword>
<evidence type="ECO:0000313" key="6">
    <source>
        <dbReference type="Proteomes" id="UP000215914"/>
    </source>
</evidence>
<accession>A0A251SR48</accession>
<dbReference type="InterPro" id="IPR050279">
    <property type="entry name" value="Plant_def-hormone_signal"/>
</dbReference>
<dbReference type="STRING" id="4232.A0A251SR48"/>
<reference evidence="4" key="3">
    <citation type="submission" date="2020-06" db="EMBL/GenBank/DDBJ databases">
        <title>Helianthus annuus Genome sequencing and assembly Release 2.</title>
        <authorList>
            <person name="Gouzy J."/>
            <person name="Langlade N."/>
            <person name="Munos S."/>
        </authorList>
    </citation>
    <scope>NUCLEOTIDE SEQUENCE</scope>
    <source>
        <tissue evidence="4">Leaves</tissue>
    </source>
</reference>
<feature type="domain" description="Bet v I/Major latex protein" evidence="3">
    <location>
        <begin position="4"/>
        <end position="137"/>
    </location>
</feature>
<dbReference type="GO" id="GO:0038023">
    <property type="term" value="F:signaling receptor activity"/>
    <property type="evidence" value="ECO:0000318"/>
    <property type="project" value="GO_Central"/>
</dbReference>
<dbReference type="GO" id="GO:0010427">
    <property type="term" value="F:abscisic acid binding"/>
    <property type="evidence" value="ECO:0000318"/>
    <property type="project" value="GO_Central"/>
</dbReference>
<dbReference type="Pfam" id="PF00407">
    <property type="entry name" value="Bet_v_1"/>
    <property type="match status" value="1"/>
</dbReference>
<dbReference type="GO" id="GO:0009820">
    <property type="term" value="P:alkaloid metabolic process"/>
    <property type="evidence" value="ECO:0007669"/>
    <property type="project" value="UniProtKB-KW"/>
</dbReference>
<evidence type="ECO:0000313" key="5">
    <source>
        <dbReference type="EMBL" id="OTG01059.1"/>
    </source>
</evidence>
<evidence type="ECO:0000313" key="4">
    <source>
        <dbReference type="EMBL" id="KAF5772823.1"/>
    </source>
</evidence>
<dbReference type="Proteomes" id="UP000215914">
    <property type="component" value="Chromosome 13"/>
</dbReference>
<dbReference type="Gramene" id="mRNA:HanXRQr2_Chr13g0581741">
    <property type="protein sequence ID" value="mRNA:HanXRQr2_Chr13g0581741"/>
    <property type="gene ID" value="HanXRQr2_Chr13g0581741"/>
</dbReference>
<evidence type="ECO:0000259" key="3">
    <source>
        <dbReference type="Pfam" id="PF00407"/>
    </source>
</evidence>
<dbReference type="SUPFAM" id="SSF55961">
    <property type="entry name" value="Bet v1-like"/>
    <property type="match status" value="1"/>
</dbReference>
<dbReference type="EC" id="4.2.1.78" evidence="4"/>
<dbReference type="EMBL" id="MNCJ02000328">
    <property type="protein sequence ID" value="KAF5772823.1"/>
    <property type="molecule type" value="Genomic_DNA"/>
</dbReference>
<dbReference type="PANTHER" id="PTHR31213">
    <property type="entry name" value="OS08G0374000 PROTEIN-RELATED"/>
    <property type="match status" value="1"/>
</dbReference>